<accession>A0AAD8LCY9</accession>
<comment type="caution">
    <text evidence="3">The sequence shown here is derived from an EMBL/GenBank/DDBJ whole genome shotgun (WGS) entry which is preliminary data.</text>
</comment>
<evidence type="ECO:0000313" key="4">
    <source>
        <dbReference type="Proteomes" id="UP001229421"/>
    </source>
</evidence>
<protein>
    <submittedName>
        <fullName evidence="3">Uncharacterized protein</fullName>
    </submittedName>
</protein>
<name>A0AAD8LCY9_TARER</name>
<feature type="region of interest" description="Disordered" evidence="1">
    <location>
        <begin position="1"/>
        <end position="24"/>
    </location>
</feature>
<reference evidence="3" key="1">
    <citation type="journal article" date="2023" name="bioRxiv">
        <title>Improved chromosome-level genome assembly for marigold (Tagetes erecta).</title>
        <authorList>
            <person name="Jiang F."/>
            <person name="Yuan L."/>
            <person name="Wang S."/>
            <person name="Wang H."/>
            <person name="Xu D."/>
            <person name="Wang A."/>
            <person name="Fan W."/>
        </authorList>
    </citation>
    <scope>NUCLEOTIDE SEQUENCE</scope>
    <source>
        <strain evidence="3">WSJ</strain>
        <tissue evidence="3">Leaf</tissue>
    </source>
</reference>
<keyword evidence="4" id="KW-1185">Reference proteome</keyword>
<feature type="transmembrane region" description="Helical" evidence="2">
    <location>
        <begin position="48"/>
        <end position="67"/>
    </location>
</feature>
<proteinExistence type="predicted"/>
<organism evidence="3 4">
    <name type="scientific">Tagetes erecta</name>
    <name type="common">African marigold</name>
    <dbReference type="NCBI Taxonomy" id="13708"/>
    <lineage>
        <taxon>Eukaryota</taxon>
        <taxon>Viridiplantae</taxon>
        <taxon>Streptophyta</taxon>
        <taxon>Embryophyta</taxon>
        <taxon>Tracheophyta</taxon>
        <taxon>Spermatophyta</taxon>
        <taxon>Magnoliopsida</taxon>
        <taxon>eudicotyledons</taxon>
        <taxon>Gunneridae</taxon>
        <taxon>Pentapetalae</taxon>
        <taxon>asterids</taxon>
        <taxon>campanulids</taxon>
        <taxon>Asterales</taxon>
        <taxon>Asteraceae</taxon>
        <taxon>Asteroideae</taxon>
        <taxon>Heliantheae alliance</taxon>
        <taxon>Tageteae</taxon>
        <taxon>Tagetes</taxon>
    </lineage>
</organism>
<evidence type="ECO:0000256" key="2">
    <source>
        <dbReference type="SAM" id="Phobius"/>
    </source>
</evidence>
<dbReference type="EMBL" id="JAUHHV010000001">
    <property type="protein sequence ID" value="KAK1438763.1"/>
    <property type="molecule type" value="Genomic_DNA"/>
</dbReference>
<keyword evidence="2" id="KW-1133">Transmembrane helix</keyword>
<dbReference type="PANTHER" id="PTHR34189">
    <property type="entry name" value="TRANSMEMBRANE PROTEIN"/>
    <property type="match status" value="1"/>
</dbReference>
<dbReference type="Proteomes" id="UP001229421">
    <property type="component" value="Unassembled WGS sequence"/>
</dbReference>
<dbReference type="PANTHER" id="PTHR34189:SF13">
    <property type="entry name" value="TRANSMEMBRANE PROTEIN"/>
    <property type="match status" value="1"/>
</dbReference>
<evidence type="ECO:0000256" key="1">
    <source>
        <dbReference type="SAM" id="MobiDB-lite"/>
    </source>
</evidence>
<feature type="compositionally biased region" description="Polar residues" evidence="1">
    <location>
        <begin position="1"/>
        <end position="10"/>
    </location>
</feature>
<dbReference type="AlphaFoldDB" id="A0AAD8LCY9"/>
<keyword evidence="2" id="KW-0812">Transmembrane</keyword>
<evidence type="ECO:0000313" key="3">
    <source>
        <dbReference type="EMBL" id="KAK1438763.1"/>
    </source>
</evidence>
<sequence length="75" mass="8342">MHRSSTSGSDHQPPHNYASTSSDVLLPTYNPNSYIATKQVNQIRSAEAAVHLIPFLLVICAIILWFFSDTGSRMH</sequence>
<gene>
    <name evidence="3" type="ORF">QVD17_04573</name>
</gene>
<keyword evidence="2" id="KW-0472">Membrane</keyword>